<protein>
    <recommendedName>
        <fullName evidence="4">Ba3-type terminal oxidase subunit CbaD</fullName>
    </recommendedName>
</protein>
<evidence type="ECO:0008006" key="4">
    <source>
        <dbReference type="Google" id="ProtNLM"/>
    </source>
</evidence>
<dbReference type="STRING" id="660518.SAMN05216218_101371"/>
<name>A0A1G7FVN3_9EURY</name>
<sequence>MTATEAEAETDSAVVGEDVYADGTLVRDPEIEESLSQDEYDPKGTLALLLVYFLILGLMWTYMYFVEFLGNGPTVVG</sequence>
<accession>A0A1G7FVN3</accession>
<dbReference type="RefSeq" id="WP_245681125.1">
    <property type="nucleotide sequence ID" value="NZ_FNBK01000001.1"/>
</dbReference>
<dbReference type="EMBL" id="FNBK01000001">
    <property type="protein sequence ID" value="SDE79960.1"/>
    <property type="molecule type" value="Genomic_DNA"/>
</dbReference>
<gene>
    <name evidence="2" type="ORF">SAMN05216218_101371</name>
</gene>
<proteinExistence type="predicted"/>
<keyword evidence="1" id="KW-0812">Transmembrane</keyword>
<evidence type="ECO:0000313" key="2">
    <source>
        <dbReference type="EMBL" id="SDE79960.1"/>
    </source>
</evidence>
<evidence type="ECO:0000313" key="3">
    <source>
        <dbReference type="Proteomes" id="UP000199076"/>
    </source>
</evidence>
<dbReference type="Proteomes" id="UP000199076">
    <property type="component" value="Unassembled WGS sequence"/>
</dbReference>
<feature type="transmembrane region" description="Helical" evidence="1">
    <location>
        <begin position="46"/>
        <end position="65"/>
    </location>
</feature>
<organism evidence="2 3">
    <name type="scientific">Halorientalis regularis</name>
    <dbReference type="NCBI Taxonomy" id="660518"/>
    <lineage>
        <taxon>Archaea</taxon>
        <taxon>Methanobacteriati</taxon>
        <taxon>Methanobacteriota</taxon>
        <taxon>Stenosarchaea group</taxon>
        <taxon>Halobacteria</taxon>
        <taxon>Halobacteriales</taxon>
        <taxon>Haloarculaceae</taxon>
        <taxon>Halorientalis</taxon>
    </lineage>
</organism>
<keyword evidence="1" id="KW-1133">Transmembrane helix</keyword>
<reference evidence="3" key="1">
    <citation type="submission" date="2016-10" db="EMBL/GenBank/DDBJ databases">
        <authorList>
            <person name="Varghese N."/>
            <person name="Submissions S."/>
        </authorList>
    </citation>
    <scope>NUCLEOTIDE SEQUENCE [LARGE SCALE GENOMIC DNA]</scope>
    <source>
        <strain evidence="3">IBRC-M 10760</strain>
    </source>
</reference>
<keyword evidence="3" id="KW-1185">Reference proteome</keyword>
<keyword evidence="1" id="KW-0472">Membrane</keyword>
<dbReference type="AlphaFoldDB" id="A0A1G7FVN3"/>
<evidence type="ECO:0000256" key="1">
    <source>
        <dbReference type="SAM" id="Phobius"/>
    </source>
</evidence>